<proteinExistence type="predicted"/>
<organism evidence="2 3">
    <name type="scientific">Gordonia liuliyuniae</name>
    <dbReference type="NCBI Taxonomy" id="2911517"/>
    <lineage>
        <taxon>Bacteria</taxon>
        <taxon>Bacillati</taxon>
        <taxon>Actinomycetota</taxon>
        <taxon>Actinomycetes</taxon>
        <taxon>Mycobacteriales</taxon>
        <taxon>Gordoniaceae</taxon>
        <taxon>Gordonia</taxon>
    </lineage>
</organism>
<evidence type="ECO:0000256" key="1">
    <source>
        <dbReference type="ARBA" id="ARBA00023002"/>
    </source>
</evidence>
<dbReference type="SUPFAM" id="SSF51735">
    <property type="entry name" value="NAD(P)-binding Rossmann-fold domains"/>
    <property type="match status" value="1"/>
</dbReference>
<dbReference type="EMBL" id="JAKKOR010000007">
    <property type="protein sequence ID" value="MCF8588914.1"/>
    <property type="molecule type" value="Genomic_DNA"/>
</dbReference>
<dbReference type="CDD" id="cd05327">
    <property type="entry name" value="retinol-DH_like_SDR_c_like"/>
    <property type="match status" value="1"/>
</dbReference>
<dbReference type="NCBIfam" id="NF004846">
    <property type="entry name" value="PRK06197.1"/>
    <property type="match status" value="1"/>
</dbReference>
<dbReference type="Proteomes" id="UP001200110">
    <property type="component" value="Unassembled WGS sequence"/>
</dbReference>
<evidence type="ECO:0000313" key="3">
    <source>
        <dbReference type="Proteomes" id="UP001200110"/>
    </source>
</evidence>
<dbReference type="InterPro" id="IPR036291">
    <property type="entry name" value="NAD(P)-bd_dom_sf"/>
</dbReference>
<comment type="caution">
    <text evidence="2">The sequence shown here is derived from an EMBL/GenBank/DDBJ whole genome shotgun (WGS) entry which is preliminary data.</text>
</comment>
<dbReference type="PANTHER" id="PTHR43157">
    <property type="entry name" value="PHOSPHATIDYLINOSITOL-GLYCAN BIOSYNTHESIS CLASS F PROTEIN-RELATED"/>
    <property type="match status" value="1"/>
</dbReference>
<dbReference type="RefSeq" id="WP_236998139.1">
    <property type="nucleotide sequence ID" value="NZ_JAKKOR010000007.1"/>
</dbReference>
<keyword evidence="3" id="KW-1185">Reference proteome</keyword>
<dbReference type="Pfam" id="PF00106">
    <property type="entry name" value="adh_short"/>
    <property type="match status" value="1"/>
</dbReference>
<dbReference type="PANTHER" id="PTHR43157:SF73">
    <property type="entry name" value="WW DOMAIN-CONTAINING OXIDOREDUCTASE-LIKE PROTEIN"/>
    <property type="match status" value="1"/>
</dbReference>
<gene>
    <name evidence="2" type="ORF">L5G33_10635</name>
</gene>
<accession>A0ABS9ITL6</accession>
<name>A0ABS9ITL6_9ACTN</name>
<protein>
    <submittedName>
        <fullName evidence="2">Oxidoreductase</fullName>
    </submittedName>
</protein>
<dbReference type="Gene3D" id="3.40.50.720">
    <property type="entry name" value="NAD(P)-binding Rossmann-like Domain"/>
    <property type="match status" value="1"/>
</dbReference>
<dbReference type="PRINTS" id="PR00081">
    <property type="entry name" value="GDHRDH"/>
</dbReference>
<evidence type="ECO:0000313" key="2">
    <source>
        <dbReference type="EMBL" id="MCF8588914.1"/>
    </source>
</evidence>
<keyword evidence="1" id="KW-0560">Oxidoreductase</keyword>
<reference evidence="2 3" key="1">
    <citation type="submission" date="2022-01" db="EMBL/GenBank/DDBJ databases">
        <authorList>
            <person name="Huang Y."/>
        </authorList>
    </citation>
    <scope>NUCLEOTIDE SEQUENCE [LARGE SCALE GENOMIC DNA]</scope>
    <source>
        <strain evidence="2 3">HY366</strain>
    </source>
</reference>
<sequence length="296" mass="31625">MSSDTMAWTSNDLPPFTGRTVVVTGANSGLGLVAASQFARVGAKVVLAVRNTSKGEEAAASIDGDTEVRRLDLADLSSVRAFADEWSGDIAVLVNNAGVMNVPEGRTVDGFETQIGTNHLGHFALTNLLLPHITDRVVTMSSMMHRSGRIDLGDLNWERRNYNRVAAYGQSKLANLMFSLELQRRLTATGSTVRSLAAHPGYAATNLQTRTDNVVLDWGGRLGNKLIAQSAEAGTWPMLFAASQDLPGGSYAGPDKLNETRGHPALAGRTARASDLSMCAALWDLSEELTAVSFPH</sequence>
<dbReference type="InterPro" id="IPR002347">
    <property type="entry name" value="SDR_fam"/>
</dbReference>